<dbReference type="InterPro" id="IPR058192">
    <property type="entry name" value="WHD_ROQ1-like"/>
</dbReference>
<dbReference type="PRINTS" id="PR00364">
    <property type="entry name" value="DISEASERSIST"/>
</dbReference>
<proteinExistence type="predicted"/>
<dbReference type="GO" id="GO:0043531">
    <property type="term" value="F:ADP binding"/>
    <property type="evidence" value="ECO:0007669"/>
    <property type="project" value="InterPro"/>
</dbReference>
<reference evidence="6 7" key="1">
    <citation type="submission" date="2024-04" db="EMBL/GenBank/DDBJ databases">
        <authorList>
            <person name="Fracassetti M."/>
        </authorList>
    </citation>
    <scope>NUCLEOTIDE SEQUENCE [LARGE SCALE GENOMIC DNA]</scope>
</reference>
<dbReference type="Gene3D" id="1.10.8.430">
    <property type="entry name" value="Helical domain of apoptotic protease-activating factors"/>
    <property type="match status" value="1"/>
</dbReference>
<accession>A0AAV2CRB8</accession>
<dbReference type="Gene3D" id="3.40.50.300">
    <property type="entry name" value="P-loop containing nucleotide triphosphate hydrolases"/>
    <property type="match status" value="1"/>
</dbReference>
<dbReference type="SMART" id="SM00255">
    <property type="entry name" value="TIR"/>
    <property type="match status" value="1"/>
</dbReference>
<dbReference type="PANTHER" id="PTHR11017">
    <property type="entry name" value="LEUCINE-RICH REPEAT-CONTAINING PROTEIN"/>
    <property type="match status" value="1"/>
</dbReference>
<sequence>MEQTGSNHMASSTRSPDPLPVVEYEVFLSFRGPDVRTTLADFLHRFLNNKKIRTFLDNEALRKGEEIGGSLDKAIGESRIYIPILSKGYASSKWCLKELALMVEHCKKDEGRHTILPIFYLMEPRDVRHCMGSYEEAMEQQSEEYDEETIEAWKEALNAVGQIKGWSVNESDGQGALAEEVYSRVWPLVHEKFKLVTHELIGIDAHVNRVTELLKLQSGINIIGIHGMGGIGKTTIAKAVHDKVITQFERRCFLEDVREILSQYDGVTTLQSKIIFSILGEDHKLRSAGEGINIIQNRVCPGKVLFILDDVDDRFEFEQILGKLSKFSSESRFIITTRDKKVLELLQVSRFHEPEGMSHDHSLQLFRRHAFRNDNPLEDRTTLCEKFVKAAAGLPLALEVIGSLLFRTDLEFWEENLRKLEKILPHKVQERLKISYDTLDANEKEIFLDIAFVFIGRNKDYPSCMWKDCEFYPGSGIQTLILRSLIKVNGDNKFWMHDHVRDLGRMIVRAGDDQHPWKRSRIWSNEDAVDMLRNGEGTDLLEVLRIDMRYKSFELTEMEFQKFSRLRYLEVYGGRLSGDFKNILPNLRWLRLHSCSSIPIDINVKKLVILDLGQCPVKDDWRYWDTIKEGHRLKAIDVSSCKEVTKVPDLLGCTSLERINFRHCSKMGGELHIGHLKDLRVLNVAETKITKLVGDIGRLQNLQEINVVSTLLREIPASIGKLSSLKILDIGGLKIEVPELPTSLNWLSLSSSRVPNLLDLKDLEWLSWSCDTHVIPEDMWKLSKLKELKLWHVGNCKDSLDLHQESVDLHEQNHYSLRRGMRTLTSSLPTLPASLNTLSICVYPFQPLERLPNLANLSNLMYLTLRDIATHEIAGLGELRMLEKFHLLKASNLIDLDGLEHLELLKDLWVSGCRVLGKLPSLSNLTKLQVLKIFDCPLLAEIQGLGELVPLSNLLIGGCHQLTSLRGLDKLESLQVMEIQDCSSIKKLPDLSALKNLQKSKIVGCNQLTVVMGLDKLESLQLLTITNCESIKKLPDLSALEHLRELKITGCNQLTEVMGLDKLKSLQLLAITDCSSMKKLPALSALELLLKLTITGCNQLTEVMGIESVESSRYLTIDERLKTRNMSEKMVKTEHARLVPLHRAKNSRPKMWSRFHSCWGFCRKDIDIISI</sequence>
<evidence type="ECO:0000256" key="3">
    <source>
        <dbReference type="ARBA" id="ARBA00022821"/>
    </source>
</evidence>
<keyword evidence="3" id="KW-0611">Plant defense</keyword>
<name>A0AAV2CRB8_9ROSI</name>
<dbReference type="InterPro" id="IPR027417">
    <property type="entry name" value="P-loop_NTPase"/>
</dbReference>
<dbReference type="Proteomes" id="UP001497516">
    <property type="component" value="Chromosome 10"/>
</dbReference>
<dbReference type="InterPro" id="IPR032675">
    <property type="entry name" value="LRR_dom_sf"/>
</dbReference>
<dbReference type="InterPro" id="IPR055414">
    <property type="entry name" value="LRR_R13L4/SHOC2-like"/>
</dbReference>
<dbReference type="GO" id="GO:0006952">
    <property type="term" value="P:defense response"/>
    <property type="evidence" value="ECO:0007669"/>
    <property type="project" value="UniProtKB-KW"/>
</dbReference>
<dbReference type="GO" id="GO:0007165">
    <property type="term" value="P:signal transduction"/>
    <property type="evidence" value="ECO:0007669"/>
    <property type="project" value="InterPro"/>
</dbReference>
<dbReference type="SUPFAM" id="SSF52200">
    <property type="entry name" value="Toll/Interleukin receptor TIR domain"/>
    <property type="match status" value="1"/>
</dbReference>
<dbReference type="Pfam" id="PF01582">
    <property type="entry name" value="TIR"/>
    <property type="match status" value="1"/>
</dbReference>
<dbReference type="Pfam" id="PF23598">
    <property type="entry name" value="LRR_14"/>
    <property type="match status" value="1"/>
</dbReference>
<dbReference type="FunFam" id="3.40.50.10140:FF:000007">
    <property type="entry name" value="Disease resistance protein (TIR-NBS-LRR class)"/>
    <property type="match status" value="1"/>
</dbReference>
<dbReference type="Gene3D" id="3.40.1170.20">
    <property type="entry name" value="tRNA intron endonuclease, N-terminal domain"/>
    <property type="match status" value="2"/>
</dbReference>
<dbReference type="InterPro" id="IPR002182">
    <property type="entry name" value="NB-ARC"/>
</dbReference>
<evidence type="ECO:0000256" key="2">
    <source>
        <dbReference type="ARBA" id="ARBA00022737"/>
    </source>
</evidence>
<organism evidence="6 7">
    <name type="scientific">Linum trigynum</name>
    <dbReference type="NCBI Taxonomy" id="586398"/>
    <lineage>
        <taxon>Eukaryota</taxon>
        <taxon>Viridiplantae</taxon>
        <taxon>Streptophyta</taxon>
        <taxon>Embryophyta</taxon>
        <taxon>Tracheophyta</taxon>
        <taxon>Spermatophyta</taxon>
        <taxon>Magnoliopsida</taxon>
        <taxon>eudicotyledons</taxon>
        <taxon>Gunneridae</taxon>
        <taxon>Pentapetalae</taxon>
        <taxon>rosids</taxon>
        <taxon>fabids</taxon>
        <taxon>Malpighiales</taxon>
        <taxon>Linaceae</taxon>
        <taxon>Linum</taxon>
    </lineage>
</organism>
<keyword evidence="4" id="KW-0520">NAD</keyword>
<evidence type="ECO:0000313" key="6">
    <source>
        <dbReference type="EMBL" id="CAL1358634.1"/>
    </source>
</evidence>
<dbReference type="Gene3D" id="3.40.50.10140">
    <property type="entry name" value="Toll/interleukin-1 receptor homology (TIR) domain"/>
    <property type="match status" value="1"/>
</dbReference>
<keyword evidence="1" id="KW-0433">Leucine-rich repeat</keyword>
<evidence type="ECO:0000256" key="1">
    <source>
        <dbReference type="ARBA" id="ARBA00022614"/>
    </source>
</evidence>
<dbReference type="PANTHER" id="PTHR11017:SF570">
    <property type="entry name" value="DISEASE RESISTANCE PROTEIN (TIR-NBS CLASS)-RELATED"/>
    <property type="match status" value="1"/>
</dbReference>
<protein>
    <recommendedName>
        <fullName evidence="5">TIR domain-containing protein</fullName>
    </recommendedName>
</protein>
<dbReference type="PROSITE" id="PS50104">
    <property type="entry name" value="TIR"/>
    <property type="match status" value="1"/>
</dbReference>
<dbReference type="SUPFAM" id="SSF52058">
    <property type="entry name" value="L domain-like"/>
    <property type="match status" value="2"/>
</dbReference>
<dbReference type="Gene3D" id="3.80.10.10">
    <property type="entry name" value="Ribonuclease Inhibitor"/>
    <property type="match status" value="2"/>
</dbReference>
<dbReference type="InterPro" id="IPR035897">
    <property type="entry name" value="Toll_tir_struct_dom_sf"/>
</dbReference>
<dbReference type="EMBL" id="OZ034814">
    <property type="protein sequence ID" value="CAL1358634.1"/>
    <property type="molecule type" value="Genomic_DNA"/>
</dbReference>
<dbReference type="SUPFAM" id="SSF52540">
    <property type="entry name" value="P-loop containing nucleoside triphosphate hydrolases"/>
    <property type="match status" value="1"/>
</dbReference>
<keyword evidence="2" id="KW-0677">Repeat</keyword>
<dbReference type="AlphaFoldDB" id="A0AAV2CRB8"/>
<dbReference type="InterPro" id="IPR044974">
    <property type="entry name" value="Disease_R_plants"/>
</dbReference>
<dbReference type="InterPro" id="IPR000157">
    <property type="entry name" value="TIR_dom"/>
</dbReference>
<keyword evidence="7" id="KW-1185">Reference proteome</keyword>
<dbReference type="Pfam" id="PF00931">
    <property type="entry name" value="NB-ARC"/>
    <property type="match status" value="1"/>
</dbReference>
<evidence type="ECO:0000256" key="4">
    <source>
        <dbReference type="ARBA" id="ARBA00023027"/>
    </source>
</evidence>
<evidence type="ECO:0000259" key="5">
    <source>
        <dbReference type="PROSITE" id="PS50104"/>
    </source>
</evidence>
<dbReference type="GO" id="GO:0051707">
    <property type="term" value="P:response to other organism"/>
    <property type="evidence" value="ECO:0007669"/>
    <property type="project" value="UniProtKB-ARBA"/>
</dbReference>
<feature type="domain" description="TIR" evidence="5">
    <location>
        <begin position="22"/>
        <end position="185"/>
    </location>
</feature>
<evidence type="ECO:0000313" key="7">
    <source>
        <dbReference type="Proteomes" id="UP001497516"/>
    </source>
</evidence>
<gene>
    <name evidence="6" type="ORF">LTRI10_LOCUS6177</name>
</gene>
<dbReference type="InterPro" id="IPR042197">
    <property type="entry name" value="Apaf_helical"/>
</dbReference>
<dbReference type="Pfam" id="PF23282">
    <property type="entry name" value="WHD_ROQ1"/>
    <property type="match status" value="1"/>
</dbReference>